<feature type="region of interest" description="Disordered" evidence="7">
    <location>
        <begin position="1429"/>
        <end position="1461"/>
    </location>
</feature>
<dbReference type="InterPro" id="IPR006565">
    <property type="entry name" value="BTP"/>
</dbReference>
<dbReference type="EMBL" id="MBFU01000013">
    <property type="protein sequence ID" value="PWA03483.1"/>
    <property type="molecule type" value="Genomic_DNA"/>
</dbReference>
<comment type="caution">
    <text evidence="9">The sequence shown here is derived from an EMBL/GenBank/DDBJ whole genome shotgun (WGS) entry which is preliminary data.</text>
</comment>
<dbReference type="Pfam" id="PF07524">
    <property type="entry name" value="Bromo_TP"/>
    <property type="match status" value="1"/>
</dbReference>
<dbReference type="GO" id="GO:0006357">
    <property type="term" value="P:regulation of transcription by RNA polymerase II"/>
    <property type="evidence" value="ECO:0007669"/>
    <property type="project" value="TreeGrafter"/>
</dbReference>
<keyword evidence="5" id="KW-0539">Nucleus</keyword>
<reference evidence="9 10" key="1">
    <citation type="journal article" date="2018" name="MBio">
        <title>Comparative Genomics Reveals the Core Gene Toolbox for the Fungus-Insect Symbiosis.</title>
        <authorList>
            <person name="Wang Y."/>
            <person name="Stata M."/>
            <person name="Wang W."/>
            <person name="Stajich J.E."/>
            <person name="White M.M."/>
            <person name="Moncalvo J.M."/>
        </authorList>
    </citation>
    <scope>NUCLEOTIDE SEQUENCE [LARGE SCALE GENOMIC DNA]</scope>
    <source>
        <strain evidence="9 10">AUS-126-30</strain>
    </source>
</reference>
<dbReference type="Gene3D" id="1.20.920.10">
    <property type="entry name" value="Bromodomain-like"/>
    <property type="match status" value="1"/>
</dbReference>
<dbReference type="InterPro" id="IPR037782">
    <property type="entry name" value="Spt7"/>
</dbReference>
<dbReference type="PROSITE" id="PS50014">
    <property type="entry name" value="BROMODOMAIN_2"/>
    <property type="match status" value="1"/>
</dbReference>
<evidence type="ECO:0000256" key="7">
    <source>
        <dbReference type="SAM" id="MobiDB-lite"/>
    </source>
</evidence>
<evidence type="ECO:0000256" key="6">
    <source>
        <dbReference type="PROSITE-ProRule" id="PRU00035"/>
    </source>
</evidence>
<organism evidence="9 10">
    <name type="scientific">Smittium angustum</name>
    <dbReference type="NCBI Taxonomy" id="133377"/>
    <lineage>
        <taxon>Eukaryota</taxon>
        <taxon>Fungi</taxon>
        <taxon>Fungi incertae sedis</taxon>
        <taxon>Zoopagomycota</taxon>
        <taxon>Kickxellomycotina</taxon>
        <taxon>Harpellomycetes</taxon>
        <taxon>Harpellales</taxon>
        <taxon>Legeriomycetaceae</taxon>
        <taxon>Smittium</taxon>
    </lineage>
</organism>
<dbReference type="Pfam" id="PF00439">
    <property type="entry name" value="Bromodomain"/>
    <property type="match status" value="1"/>
</dbReference>
<keyword evidence="3 6" id="KW-0103">Bromodomain</keyword>
<dbReference type="CDD" id="cd22927">
    <property type="entry name" value="HFD_SPT7"/>
    <property type="match status" value="1"/>
</dbReference>
<keyword evidence="10" id="KW-1185">Reference proteome</keyword>
<dbReference type="PANTHER" id="PTHR47343:SF1">
    <property type="entry name" value="TRANSCRIPTIONAL ACTIVATOR SPT7"/>
    <property type="match status" value="1"/>
</dbReference>
<dbReference type="GO" id="GO:0000124">
    <property type="term" value="C:SAGA complex"/>
    <property type="evidence" value="ECO:0007669"/>
    <property type="project" value="InterPro"/>
</dbReference>
<feature type="region of interest" description="Disordered" evidence="7">
    <location>
        <begin position="1531"/>
        <end position="1577"/>
    </location>
</feature>
<dbReference type="GO" id="GO:0006325">
    <property type="term" value="P:chromatin organization"/>
    <property type="evidence" value="ECO:0007669"/>
    <property type="project" value="UniProtKB-ARBA"/>
</dbReference>
<feature type="region of interest" description="Disordered" evidence="7">
    <location>
        <begin position="202"/>
        <end position="227"/>
    </location>
</feature>
<dbReference type="InterPro" id="IPR036427">
    <property type="entry name" value="Bromodomain-like_sf"/>
</dbReference>
<dbReference type="Gene3D" id="1.10.20.10">
    <property type="entry name" value="Histone, subunit A"/>
    <property type="match status" value="1"/>
</dbReference>
<feature type="compositionally biased region" description="Polar residues" evidence="7">
    <location>
        <begin position="1307"/>
        <end position="1331"/>
    </location>
</feature>
<accession>A0A2U1JEV3</accession>
<feature type="region of interest" description="Disordered" evidence="7">
    <location>
        <begin position="1296"/>
        <end position="1402"/>
    </location>
</feature>
<evidence type="ECO:0000256" key="1">
    <source>
        <dbReference type="ARBA" id="ARBA00004123"/>
    </source>
</evidence>
<dbReference type="PANTHER" id="PTHR47343">
    <property type="entry name" value="TRANSCRIPTIONAL ACTIVATOR SPT7"/>
    <property type="match status" value="1"/>
</dbReference>
<comment type="subcellular location">
    <subcellularLocation>
        <location evidence="1">Nucleus</location>
    </subcellularLocation>
</comment>
<feature type="compositionally biased region" description="Gly residues" evidence="7">
    <location>
        <begin position="1539"/>
        <end position="1548"/>
    </location>
</feature>
<evidence type="ECO:0000313" key="10">
    <source>
        <dbReference type="Proteomes" id="UP000245591"/>
    </source>
</evidence>
<gene>
    <name evidence="9" type="ORF">BB558_000345</name>
</gene>
<dbReference type="PROSITE" id="PS00633">
    <property type="entry name" value="BROMODOMAIN_1"/>
    <property type="match status" value="1"/>
</dbReference>
<dbReference type="PRINTS" id="PR00503">
    <property type="entry name" value="BROMODOMAIN"/>
</dbReference>
<feature type="compositionally biased region" description="Acidic residues" evidence="7">
    <location>
        <begin position="206"/>
        <end position="215"/>
    </location>
</feature>
<dbReference type="Proteomes" id="UP000245591">
    <property type="component" value="Unassembled WGS sequence"/>
</dbReference>
<dbReference type="GO" id="GO:0046695">
    <property type="term" value="C:SLIK (SAGA-like) complex"/>
    <property type="evidence" value="ECO:0007669"/>
    <property type="project" value="InterPro"/>
</dbReference>
<dbReference type="InterPro" id="IPR001487">
    <property type="entry name" value="Bromodomain"/>
</dbReference>
<evidence type="ECO:0000256" key="2">
    <source>
        <dbReference type="ARBA" id="ARBA00023015"/>
    </source>
</evidence>
<proteinExistence type="predicted"/>
<evidence type="ECO:0000259" key="8">
    <source>
        <dbReference type="PROSITE" id="PS50014"/>
    </source>
</evidence>
<evidence type="ECO:0000256" key="3">
    <source>
        <dbReference type="ARBA" id="ARBA00023117"/>
    </source>
</evidence>
<feature type="domain" description="Bromo" evidence="8">
    <location>
        <begin position="510"/>
        <end position="580"/>
    </location>
</feature>
<dbReference type="SUPFAM" id="SSF47370">
    <property type="entry name" value="Bromodomain"/>
    <property type="match status" value="1"/>
</dbReference>
<dbReference type="InterPro" id="IPR009072">
    <property type="entry name" value="Histone-fold"/>
</dbReference>
<feature type="compositionally biased region" description="Polar residues" evidence="7">
    <location>
        <begin position="1345"/>
        <end position="1357"/>
    </location>
</feature>
<evidence type="ECO:0000256" key="5">
    <source>
        <dbReference type="ARBA" id="ARBA00023242"/>
    </source>
</evidence>
<feature type="compositionally biased region" description="Polar residues" evidence="7">
    <location>
        <begin position="1568"/>
        <end position="1577"/>
    </location>
</feature>
<sequence length="1577" mass="176942">MEKVNFLKIKNSGLDKLQETQKWIERTYEIALEINSKNLWKNYIRKEQFHHLVNALISKEKWMDFMKINKEGWIYKQFDNASQQSNELDDFNFEASDSNNLHKTYQYAQLDDMDLENSNSNSKSPEKVVDSKHEFSRMLAAINARAVVFEYYVSALYPLDCEKCETNESPKLIEALRKDISDIFRTSLGTKKVVANLKNDIGTNNLDEDTQTDNEDERHNFDSYTKTPIERQGLYGLEVDDSKTIRDSLFKMNEEDYDSSKNNSNTNSPKPIFVNARSIDEFDNYDDADEEVPDSKTQKLDDAVDDIFATEKTPEENNESNIPEQWLLSPTEKSDRETNFNLLKTESSLLENKKVQGLTTDISNEKTHTSQSDGILINNTNDTSHVKLEPKEKLLLSVGFTLHTLEDDLVAVEQQNKWKSTKDRIQKFIESQEAERKNDSLVNQLGSISNIKNLANFIDSNRDKVALSTVDLTNMLSEVRPKKSKWSSDEFPELEELYTGLEHVLSELRGMGSISLPFLSQVKRRDAPDYYDVIKNPMDLGAMARKLKNHNYHSKKEFEDDVRLIRNNCYEYNTAPNNPYRKQADMIMKKAENLLVKVTDIVIPDRMILDNDDERTTEFGDESDSGTFNDSKTWFTRNRGLNDTDSVHSNSATRGKIGNFVPSPLHISTKNNYTISHNINKEGTEEKDSLDHKDALEQDKMDIDNINAENHVELDLGLPKESVFTLKTEHEDQNYNALSEVLIKSCGTPVCIEKAIWETKSKFIRAEKAQDSLKRKDSDFGMQLALIRNVSDMQKSLNESHMEIVEIEEDEIDFETDIFKKAEKLEKQLHDTELDKLDLSTASFSQRTKLSQLMKEHKKLMGTISTAESSLKSNSRIASSSSYNISGGIPDRLSGCTYKPVDIETSQKSGLRLLSDKSIGIYESARFPRNEMWKSISNSVDYLHKIRKVDNKINTIKFNLSVGYYGGNQADGAPVTLSRNDMKDFELDINEDDHEFNKVNEIDDNYDLPAEPVPPLTLNHKTGASLMKRTCALLFAQAGFEKFTNPALSLTSEVVIEYLLNLGHTLRSYIDIHSKSMSNEAILAHCLHENGVENLDDLTHYVDERVKKTELKLEDVLKKLKFSFKELVSGAVTNQIDSAGEFSNEDSYMNGELASLGDDFFGFHELGLDKEFGVDINKGVPVELWFGKPGSKLGNANMASSIQSLKYIPPPLWSQVVDTKNQIGLFLPFLSKKFNIDGPKFTNEQESLDIKSEDDQIINVDPYLAIEEYHKANKNTFSNLEPLVEDEVLPPKGRFGFSSRPKVPPQNHLTLKTLPNSTSSNAKNAKKQQPSTTMTTNTDTGFNKLGNSIGRSNSALGSLSDKKGISVDKGTVNTNLETNGAVDSSGKPHTINISQSPSKVDKMGNTVQDSILKSGQKGSTLFSGISSFRKAGQPQGQRPVFNEKKSIGKQPPPPKISASGIPTARTVGKKMNGPSSMMASSGSNTIQIPKLYVGTGSTNNLSKQSRGGASGTKITEVANLGQKAQKGKIKLGEKIGGKTPIGGMGGNTSGFELDDTSLKPTKRKRTPSIASTASREN</sequence>
<evidence type="ECO:0000313" key="9">
    <source>
        <dbReference type="EMBL" id="PWA03483.1"/>
    </source>
</evidence>
<protein>
    <recommendedName>
        <fullName evidence="8">Bromo domain-containing protein</fullName>
    </recommendedName>
</protein>
<keyword evidence="4" id="KW-0804">Transcription</keyword>
<keyword evidence="2" id="KW-0805">Transcription regulation</keyword>
<dbReference type="GO" id="GO:0005634">
    <property type="term" value="C:nucleus"/>
    <property type="evidence" value="ECO:0007669"/>
    <property type="project" value="UniProtKB-SubCell"/>
</dbReference>
<dbReference type="GO" id="GO:0046982">
    <property type="term" value="F:protein heterodimerization activity"/>
    <property type="evidence" value="ECO:0007669"/>
    <property type="project" value="InterPro"/>
</dbReference>
<feature type="compositionally biased region" description="Polar residues" evidence="7">
    <location>
        <begin position="1371"/>
        <end position="1382"/>
    </location>
</feature>
<dbReference type="SMART" id="SM00297">
    <property type="entry name" value="BROMO"/>
    <property type="match status" value="1"/>
</dbReference>
<dbReference type="GO" id="GO:0005198">
    <property type="term" value="F:structural molecule activity"/>
    <property type="evidence" value="ECO:0007669"/>
    <property type="project" value="TreeGrafter"/>
</dbReference>
<name>A0A2U1JEV3_SMIAN</name>
<dbReference type="InterPro" id="IPR018359">
    <property type="entry name" value="Bromodomain_CS"/>
</dbReference>
<evidence type="ECO:0000256" key="4">
    <source>
        <dbReference type="ARBA" id="ARBA00023163"/>
    </source>
</evidence>